<sequence length="151" mass="16977">MTALYLAISFLTRFTAMQSRKLHGLIAFALFLVAAVVYSALSDKPVDLWRVALWSMIGVGSYMVLSRLFGFDPHRTRIAECAPAYMHYVDRWELRLGQATLSMLGGIVVAARLFDAEYFVTAVVSGTLSAWTYFAFRWYVGGYRSPAAVRK</sequence>
<keyword evidence="1" id="KW-0812">Transmembrane</keyword>
<keyword evidence="1" id="KW-0472">Membrane</keyword>
<dbReference type="EMBL" id="BLJN01000001">
    <property type="protein sequence ID" value="GFE78247.1"/>
    <property type="molecule type" value="Genomic_DNA"/>
</dbReference>
<gene>
    <name evidence="2" type="ORF">GCM10011487_02470</name>
</gene>
<evidence type="ECO:0000313" key="3">
    <source>
        <dbReference type="Proteomes" id="UP000445000"/>
    </source>
</evidence>
<feature type="transmembrane region" description="Helical" evidence="1">
    <location>
        <begin position="92"/>
        <end position="113"/>
    </location>
</feature>
<accession>A0A829Y4Z6</accession>
<organism evidence="2 3">
    <name type="scientific">Steroidobacter agaridevorans</name>
    <dbReference type="NCBI Taxonomy" id="2695856"/>
    <lineage>
        <taxon>Bacteria</taxon>
        <taxon>Pseudomonadati</taxon>
        <taxon>Pseudomonadota</taxon>
        <taxon>Gammaproteobacteria</taxon>
        <taxon>Steroidobacterales</taxon>
        <taxon>Steroidobacteraceae</taxon>
        <taxon>Steroidobacter</taxon>
    </lineage>
</organism>
<reference evidence="3" key="1">
    <citation type="submission" date="2020-01" db="EMBL/GenBank/DDBJ databases">
        <title>'Steroidobacter agaridevorans' sp. nov., agar-degrading bacteria isolated from rhizosphere soils.</title>
        <authorList>
            <person name="Ikenaga M."/>
            <person name="Kataoka M."/>
            <person name="Murouchi A."/>
            <person name="Katsuragi S."/>
            <person name="Sakai M."/>
        </authorList>
    </citation>
    <scope>NUCLEOTIDE SEQUENCE [LARGE SCALE GENOMIC DNA]</scope>
    <source>
        <strain evidence="3">YU21-B</strain>
    </source>
</reference>
<feature type="transmembrane region" description="Helical" evidence="1">
    <location>
        <begin position="22"/>
        <end position="41"/>
    </location>
</feature>
<name>A0A829Y4Z6_9GAMM</name>
<proteinExistence type="predicted"/>
<keyword evidence="3" id="KW-1185">Reference proteome</keyword>
<dbReference type="AlphaFoldDB" id="A0A829Y4Z6"/>
<protein>
    <submittedName>
        <fullName evidence="2">Uncharacterized protein</fullName>
    </submittedName>
</protein>
<dbReference type="Proteomes" id="UP000445000">
    <property type="component" value="Unassembled WGS sequence"/>
</dbReference>
<evidence type="ECO:0000256" key="1">
    <source>
        <dbReference type="SAM" id="Phobius"/>
    </source>
</evidence>
<feature type="transmembrane region" description="Helical" evidence="1">
    <location>
        <begin position="53"/>
        <end position="71"/>
    </location>
</feature>
<keyword evidence="1" id="KW-1133">Transmembrane helix</keyword>
<comment type="caution">
    <text evidence="2">The sequence shown here is derived from an EMBL/GenBank/DDBJ whole genome shotgun (WGS) entry which is preliminary data.</text>
</comment>
<evidence type="ECO:0000313" key="2">
    <source>
        <dbReference type="EMBL" id="GFE78247.1"/>
    </source>
</evidence>
<feature type="transmembrane region" description="Helical" evidence="1">
    <location>
        <begin position="119"/>
        <end position="140"/>
    </location>
</feature>